<evidence type="ECO:0000313" key="2">
    <source>
        <dbReference type="EMBL" id="CAI8760988.1"/>
    </source>
</evidence>
<dbReference type="Gene3D" id="3.40.50.1820">
    <property type="entry name" value="alpha/beta hydrolase"/>
    <property type="match status" value="1"/>
</dbReference>
<dbReference type="Pfam" id="PF00561">
    <property type="entry name" value="Abhydrolase_1"/>
    <property type="match status" value="1"/>
</dbReference>
<dbReference type="SUPFAM" id="SSF53474">
    <property type="entry name" value="alpha/beta-Hydrolases"/>
    <property type="match status" value="1"/>
</dbReference>
<name>A0ABM9HXZ0_9GAMM</name>
<dbReference type="EMBL" id="OX458333">
    <property type="protein sequence ID" value="CAI8760988.1"/>
    <property type="molecule type" value="Genomic_DNA"/>
</dbReference>
<dbReference type="PANTHER" id="PTHR36837:SF2">
    <property type="entry name" value="POLY(3-HYDROXYALKANOATE) POLYMERASE SUBUNIT PHAC"/>
    <property type="match status" value="1"/>
</dbReference>
<reference evidence="2 3" key="1">
    <citation type="submission" date="2023-03" db="EMBL/GenBank/DDBJ databases">
        <authorList>
            <person name="Pearce D."/>
        </authorList>
    </citation>
    <scope>NUCLEOTIDE SEQUENCE [LARGE SCALE GENOMIC DNA]</scope>
    <source>
        <strain evidence="2">Msz</strain>
    </source>
</reference>
<dbReference type="PANTHER" id="PTHR36837">
    <property type="entry name" value="POLY(3-HYDROXYALKANOATE) POLYMERASE SUBUNIT PHAC"/>
    <property type="match status" value="1"/>
</dbReference>
<dbReference type="GO" id="GO:0016746">
    <property type="term" value="F:acyltransferase activity"/>
    <property type="evidence" value="ECO:0007669"/>
    <property type="project" value="UniProtKB-KW"/>
</dbReference>
<keyword evidence="2" id="KW-0808">Transferase</keyword>
<accession>A0ABM9HXZ0</accession>
<dbReference type="InterPro" id="IPR029058">
    <property type="entry name" value="AB_hydrolase_fold"/>
</dbReference>
<sequence length="368" mass="40606">MSEHGSSDSAIRPGLGINLEPSFFEPMDRFRRELGVWLDRAGLGPEESPFRTVLSEPGLTLRNYDPEPRAGPVLLIVPAPIKRAYIWDLLPQASVVRRGLENGLSVYLAYWEHPGRDGLAFGLGDYAERFMLDCVSAIEKEKGNGSVFLAGHSLGGTLAALFAALHPECVRGLILLGAPLHFGPDVGALDRWIAKAPPAQYLTAVMTPVAGSLLSGWSLAADPLTFGWRRVWDGIRSLADPSAQRTYLAVERWACEEMPMASTLFEELVEWLYREDRFMQGNLMIEGRRAAPELVQAPILGVIDPNCRIVPPRAVLPFLQAARSRDTAVIRYGGDVGVSLQHVGMLVGRDAHRILWPEIMRWLHSRAG</sequence>
<feature type="domain" description="AB hydrolase-1" evidence="1">
    <location>
        <begin position="124"/>
        <end position="190"/>
    </location>
</feature>
<keyword evidence="2" id="KW-0012">Acyltransferase</keyword>
<evidence type="ECO:0000313" key="3">
    <source>
        <dbReference type="Proteomes" id="UP001162030"/>
    </source>
</evidence>
<keyword evidence="3" id="KW-1185">Reference proteome</keyword>
<dbReference type="InterPro" id="IPR051321">
    <property type="entry name" value="PHA/PHB_synthase"/>
</dbReference>
<organism evidence="2 3">
    <name type="scientific">Methylocaldum szegediense</name>
    <dbReference type="NCBI Taxonomy" id="73780"/>
    <lineage>
        <taxon>Bacteria</taxon>
        <taxon>Pseudomonadati</taxon>
        <taxon>Pseudomonadota</taxon>
        <taxon>Gammaproteobacteria</taxon>
        <taxon>Methylococcales</taxon>
        <taxon>Methylococcaceae</taxon>
        <taxon>Methylocaldum</taxon>
    </lineage>
</organism>
<protein>
    <submittedName>
        <fullName evidence="2">Polyhydroxyalkanoate synthase subunit PhaC</fullName>
        <ecNumber evidence="2">2.3.1.-</ecNumber>
    </submittedName>
</protein>
<dbReference type="Proteomes" id="UP001162030">
    <property type="component" value="Chromosome"/>
</dbReference>
<proteinExistence type="predicted"/>
<gene>
    <name evidence="2" type="ORF">MSZNOR_0844</name>
</gene>
<dbReference type="EC" id="2.3.1.-" evidence="2"/>
<dbReference type="RefSeq" id="WP_084162373.1">
    <property type="nucleotide sequence ID" value="NZ_OX458333.1"/>
</dbReference>
<dbReference type="InterPro" id="IPR000073">
    <property type="entry name" value="AB_hydrolase_1"/>
</dbReference>
<evidence type="ECO:0000259" key="1">
    <source>
        <dbReference type="Pfam" id="PF00561"/>
    </source>
</evidence>